<evidence type="ECO:0000259" key="3">
    <source>
        <dbReference type="PROSITE" id="PS50112"/>
    </source>
</evidence>
<dbReference type="CDD" id="cd00130">
    <property type="entry name" value="PAS"/>
    <property type="match status" value="1"/>
</dbReference>
<name>A0A2V1GZT9_9GAMM</name>
<dbReference type="SMART" id="SM00091">
    <property type="entry name" value="PAS"/>
    <property type="match status" value="1"/>
</dbReference>
<dbReference type="InterPro" id="IPR001633">
    <property type="entry name" value="EAL_dom"/>
</dbReference>
<dbReference type="AlphaFoldDB" id="A0A2V1GZT9"/>
<gene>
    <name evidence="6" type="ORF">DC094_07660</name>
</gene>
<dbReference type="InterPro" id="IPR035919">
    <property type="entry name" value="EAL_sf"/>
</dbReference>
<sequence>MPIFSLKWKALIITGVLMLCLASVLGYHHNQRLSEQVHSSQRQKLIASWRQAERIFKAPANDFQQLAPLVAKIDGLSNLLGKDVSAANDVLQNNWMDLQLHMGLSWLSVYDRKNQLLAWTGESHSMANQQLEKILNQAAESESVVSRIACQASCFRYGAIPLLLPDGRQIVMLLGSPLTSMVLELQQTLSEDLVLLVDDTAATGRELSSWKASVIGLTHQHHTLPLLLEVSHQWPQASNLDKGSYYWKDNRTYNIHRFPLPGFEKGEGWLLLIDDVTEQFGRLKQNLLVSLLTVLAAGSISLILLVLLLWRPLARISEISLLITDLTKGKTELLDRVTESRANQGAFKDESDLLLGAANELTNRMNLLHGRLYRHVSRASKQRQRFKRQKRFINGILDSAPFAILAQDASGRIIQANHFVERLSGLSSKEIEGRLFIELMAQPDSMLPGKLQRLLRDQSSQYEHECQVIHPQLGNRLISWQHVRLSWAMADGAQLLSIGRDVTESKQAREEIAWLASHDSLTGLMNRRRFEEELERCLAIALRYNHIGALLVFDLDQFKEINDSCGHHTGDLLLRQVADLLKSKSKKSDLIARLGGDEFALVIQETTIAAAGQTAEEILKGIEQIEAGPQLRVSCSLGVVMFPQHGETVQDLMSHADIAMYQAKHNGRGRWHLFDHREQGREQIQQRMFWKEKLHNAMEQNRIMLYFQPILPLASHLPLHYEALMRVKDENGQILPPGPLIIAAEQSGLISKLDHYMLKLALDWLGKYDEPKRLALNLSAHSIQDPELLPLLKKEMARLSINPSRLIFELTETAAVANIESAREMMEAINALGCQFALDDFGVGFSSFYYFKQLPLDYVKIDGAFIRQLTSSREDQALVRALVEVARGFGKKTVAEYVEDKATLELLRQIGVDYVQGYYIGRPQPTPICRYSLQSLIADDANIA</sequence>
<dbReference type="Pfam" id="PF00989">
    <property type="entry name" value="PAS"/>
    <property type="match status" value="1"/>
</dbReference>
<dbReference type="Proteomes" id="UP000244906">
    <property type="component" value="Unassembled WGS sequence"/>
</dbReference>
<dbReference type="InterPro" id="IPR043128">
    <property type="entry name" value="Rev_trsase/Diguanyl_cyclase"/>
</dbReference>
<keyword evidence="2" id="KW-1133">Transmembrane helix</keyword>
<evidence type="ECO:0000259" key="4">
    <source>
        <dbReference type="PROSITE" id="PS50883"/>
    </source>
</evidence>
<dbReference type="InterPro" id="IPR000014">
    <property type="entry name" value="PAS"/>
</dbReference>
<feature type="domain" description="PAS" evidence="3">
    <location>
        <begin position="389"/>
        <end position="445"/>
    </location>
</feature>
<dbReference type="Gene3D" id="3.30.450.20">
    <property type="entry name" value="PAS domain"/>
    <property type="match status" value="1"/>
</dbReference>
<evidence type="ECO:0000256" key="1">
    <source>
        <dbReference type="ARBA" id="ARBA00001946"/>
    </source>
</evidence>
<dbReference type="GO" id="GO:0006355">
    <property type="term" value="P:regulation of DNA-templated transcription"/>
    <property type="evidence" value="ECO:0007669"/>
    <property type="project" value="InterPro"/>
</dbReference>
<reference evidence="6 7" key="1">
    <citation type="submission" date="2018-04" db="EMBL/GenBank/DDBJ databases">
        <title>Thalassorhabdus spongiae gen. nov., sp. nov., isolated from a marine sponge in South-West Iceland.</title>
        <authorList>
            <person name="Knobloch S."/>
            <person name="Daussin A."/>
            <person name="Johannsson R."/>
            <person name="Marteinsson V.T."/>
        </authorList>
    </citation>
    <scope>NUCLEOTIDE SEQUENCE [LARGE SCALE GENOMIC DNA]</scope>
    <source>
        <strain evidence="6 7">Hp12</strain>
    </source>
</reference>
<keyword evidence="2" id="KW-0472">Membrane</keyword>
<dbReference type="PROSITE" id="PS50887">
    <property type="entry name" value="GGDEF"/>
    <property type="match status" value="1"/>
</dbReference>
<dbReference type="Pfam" id="PF00563">
    <property type="entry name" value="EAL"/>
    <property type="match status" value="1"/>
</dbReference>
<dbReference type="InterPro" id="IPR035965">
    <property type="entry name" value="PAS-like_dom_sf"/>
</dbReference>
<comment type="cofactor">
    <cofactor evidence="1">
        <name>Mg(2+)</name>
        <dbReference type="ChEBI" id="CHEBI:18420"/>
    </cofactor>
</comment>
<accession>A0A2V1GZT9</accession>
<evidence type="ECO:0000256" key="2">
    <source>
        <dbReference type="SAM" id="Phobius"/>
    </source>
</evidence>
<dbReference type="NCBIfam" id="TIGR00229">
    <property type="entry name" value="sensory_box"/>
    <property type="match status" value="1"/>
</dbReference>
<dbReference type="InterPro" id="IPR029150">
    <property type="entry name" value="dCache_3"/>
</dbReference>
<dbReference type="PANTHER" id="PTHR44757">
    <property type="entry name" value="DIGUANYLATE CYCLASE DGCP"/>
    <property type="match status" value="1"/>
</dbReference>
<feature type="transmembrane region" description="Helical" evidence="2">
    <location>
        <begin position="287"/>
        <end position="310"/>
    </location>
</feature>
<dbReference type="Gene3D" id="3.20.20.450">
    <property type="entry name" value="EAL domain"/>
    <property type="match status" value="1"/>
</dbReference>
<dbReference type="CDD" id="cd01948">
    <property type="entry name" value="EAL"/>
    <property type="match status" value="1"/>
</dbReference>
<dbReference type="InterPro" id="IPR029787">
    <property type="entry name" value="Nucleotide_cyclase"/>
</dbReference>
<dbReference type="FunFam" id="3.30.70.270:FF:000001">
    <property type="entry name" value="Diguanylate cyclase domain protein"/>
    <property type="match status" value="1"/>
</dbReference>
<dbReference type="RefSeq" id="WP_116686527.1">
    <property type="nucleotide sequence ID" value="NZ_CAWNYD010000002.1"/>
</dbReference>
<keyword evidence="2" id="KW-0812">Transmembrane</keyword>
<feature type="domain" description="EAL" evidence="4">
    <location>
        <begin position="687"/>
        <end position="937"/>
    </location>
</feature>
<organism evidence="6 7">
    <name type="scientific">Pelagibaculum spongiae</name>
    <dbReference type="NCBI Taxonomy" id="2080658"/>
    <lineage>
        <taxon>Bacteria</taxon>
        <taxon>Pseudomonadati</taxon>
        <taxon>Pseudomonadota</taxon>
        <taxon>Gammaproteobacteria</taxon>
        <taxon>Oceanospirillales</taxon>
        <taxon>Pelagibaculum</taxon>
    </lineage>
</organism>
<dbReference type="Pfam" id="PF00990">
    <property type="entry name" value="GGDEF"/>
    <property type="match status" value="1"/>
</dbReference>
<dbReference type="PROSITE" id="PS50883">
    <property type="entry name" value="EAL"/>
    <property type="match status" value="1"/>
</dbReference>
<dbReference type="NCBIfam" id="TIGR00254">
    <property type="entry name" value="GGDEF"/>
    <property type="match status" value="1"/>
</dbReference>
<keyword evidence="7" id="KW-1185">Reference proteome</keyword>
<dbReference type="InterPro" id="IPR000160">
    <property type="entry name" value="GGDEF_dom"/>
</dbReference>
<dbReference type="PROSITE" id="PS50112">
    <property type="entry name" value="PAS"/>
    <property type="match status" value="1"/>
</dbReference>
<evidence type="ECO:0000259" key="5">
    <source>
        <dbReference type="PROSITE" id="PS50887"/>
    </source>
</evidence>
<dbReference type="SUPFAM" id="SSF55785">
    <property type="entry name" value="PYP-like sensor domain (PAS domain)"/>
    <property type="match status" value="1"/>
</dbReference>
<dbReference type="Pfam" id="PF14827">
    <property type="entry name" value="dCache_3"/>
    <property type="match status" value="1"/>
</dbReference>
<dbReference type="SUPFAM" id="SSF55073">
    <property type="entry name" value="Nucleotide cyclase"/>
    <property type="match status" value="1"/>
</dbReference>
<protein>
    <submittedName>
        <fullName evidence="6">GGDEF domain-containing protein</fullName>
    </submittedName>
</protein>
<dbReference type="SMART" id="SM00267">
    <property type="entry name" value="GGDEF"/>
    <property type="match status" value="1"/>
</dbReference>
<dbReference type="SMART" id="SM00052">
    <property type="entry name" value="EAL"/>
    <property type="match status" value="1"/>
</dbReference>
<dbReference type="InterPro" id="IPR052155">
    <property type="entry name" value="Biofilm_reg_signaling"/>
</dbReference>
<feature type="domain" description="GGDEF" evidence="5">
    <location>
        <begin position="546"/>
        <end position="676"/>
    </location>
</feature>
<dbReference type="SUPFAM" id="SSF141868">
    <property type="entry name" value="EAL domain-like"/>
    <property type="match status" value="1"/>
</dbReference>
<evidence type="ECO:0000313" key="7">
    <source>
        <dbReference type="Proteomes" id="UP000244906"/>
    </source>
</evidence>
<comment type="caution">
    <text evidence="6">The sequence shown here is derived from an EMBL/GenBank/DDBJ whole genome shotgun (WGS) entry which is preliminary data.</text>
</comment>
<dbReference type="GO" id="GO:0003824">
    <property type="term" value="F:catalytic activity"/>
    <property type="evidence" value="ECO:0007669"/>
    <property type="project" value="UniProtKB-ARBA"/>
</dbReference>
<dbReference type="CDD" id="cd01949">
    <property type="entry name" value="GGDEF"/>
    <property type="match status" value="1"/>
</dbReference>
<dbReference type="PANTHER" id="PTHR44757:SF4">
    <property type="entry name" value="DIGUANYLATE CYCLASE DGCE-RELATED"/>
    <property type="match status" value="1"/>
</dbReference>
<proteinExistence type="predicted"/>
<dbReference type="EMBL" id="QDDL01000002">
    <property type="protein sequence ID" value="PVZ70454.1"/>
    <property type="molecule type" value="Genomic_DNA"/>
</dbReference>
<dbReference type="OrthoDB" id="9787514at2"/>
<dbReference type="InterPro" id="IPR013767">
    <property type="entry name" value="PAS_fold"/>
</dbReference>
<evidence type="ECO:0000313" key="6">
    <source>
        <dbReference type="EMBL" id="PVZ70454.1"/>
    </source>
</evidence>
<dbReference type="Gene3D" id="3.30.70.270">
    <property type="match status" value="1"/>
</dbReference>